<evidence type="ECO:0000256" key="14">
    <source>
        <dbReference type="ARBA" id="ARBA00034104"/>
    </source>
</evidence>
<dbReference type="Pfam" id="PF02931">
    <property type="entry name" value="Neur_chan_LBD"/>
    <property type="match status" value="1"/>
</dbReference>
<dbReference type="InterPro" id="IPR006029">
    <property type="entry name" value="Neurotrans-gated_channel_TM"/>
</dbReference>
<keyword evidence="4 15" id="KW-1133">Transmembrane helix</keyword>
<dbReference type="EMBL" id="MTYJ01000228">
    <property type="protein sequence ID" value="OWA51451.1"/>
    <property type="molecule type" value="Genomic_DNA"/>
</dbReference>
<dbReference type="InterPro" id="IPR006201">
    <property type="entry name" value="Neur_channel"/>
</dbReference>
<dbReference type="Gene3D" id="1.20.58.390">
    <property type="entry name" value="Neurotransmitter-gated ion-channel transmembrane domain"/>
    <property type="match status" value="1"/>
</dbReference>
<dbReference type="PRINTS" id="PR00252">
    <property type="entry name" value="NRIONCHANNEL"/>
</dbReference>
<evidence type="ECO:0000259" key="17">
    <source>
        <dbReference type="Pfam" id="PF02932"/>
    </source>
</evidence>
<comment type="caution">
    <text evidence="18">The sequence shown here is derived from an EMBL/GenBank/DDBJ whole genome shotgun (WGS) entry which is preliminary data.</text>
</comment>
<dbReference type="Gene3D" id="2.70.170.10">
    <property type="entry name" value="Neurotransmitter-gated ion-channel ligand-binding domain"/>
    <property type="match status" value="1"/>
</dbReference>
<evidence type="ECO:0000256" key="15">
    <source>
        <dbReference type="RuleBase" id="RU000687"/>
    </source>
</evidence>
<evidence type="ECO:0000256" key="5">
    <source>
        <dbReference type="ARBA" id="ARBA00023018"/>
    </source>
</evidence>
<dbReference type="InterPro" id="IPR036719">
    <property type="entry name" value="Neuro-gated_channel_TM_sf"/>
</dbReference>
<dbReference type="GO" id="GO:0022848">
    <property type="term" value="F:acetylcholine-gated monoatomic cation-selective channel activity"/>
    <property type="evidence" value="ECO:0007669"/>
    <property type="project" value="InterPro"/>
</dbReference>
<evidence type="ECO:0000313" key="18">
    <source>
        <dbReference type="EMBL" id="OWA51451.1"/>
    </source>
</evidence>
<reference evidence="19" key="1">
    <citation type="submission" date="2017-01" db="EMBL/GenBank/DDBJ databases">
        <title>Comparative genomics of anhydrobiosis in the tardigrade Hypsibius dujardini.</title>
        <authorList>
            <person name="Yoshida Y."/>
            <person name="Koutsovoulos G."/>
            <person name="Laetsch D."/>
            <person name="Stevens L."/>
            <person name="Kumar S."/>
            <person name="Horikawa D."/>
            <person name="Ishino K."/>
            <person name="Komine S."/>
            <person name="Tomita M."/>
            <person name="Blaxter M."/>
            <person name="Arakawa K."/>
        </authorList>
    </citation>
    <scope>NUCLEOTIDE SEQUENCE [LARGE SCALE GENOMIC DNA]</scope>
    <source>
        <strain evidence="19">Z151</strain>
    </source>
</reference>
<protein>
    <submittedName>
        <fullName evidence="18">Neuronal acetylcholine receptor subunit beta-3</fullName>
    </submittedName>
</protein>
<evidence type="ECO:0000256" key="13">
    <source>
        <dbReference type="ARBA" id="ARBA00023303"/>
    </source>
</evidence>
<dbReference type="PROSITE" id="PS51257">
    <property type="entry name" value="PROKAR_LIPOPROTEIN"/>
    <property type="match status" value="1"/>
</dbReference>
<dbReference type="Proteomes" id="UP000192578">
    <property type="component" value="Unassembled WGS sequence"/>
</dbReference>
<keyword evidence="13 15" id="KW-0407">Ion channel</keyword>
<evidence type="ECO:0000256" key="12">
    <source>
        <dbReference type="ARBA" id="ARBA00023286"/>
    </source>
</evidence>
<keyword evidence="3 15" id="KW-0812">Transmembrane</keyword>
<feature type="chain" id="PRO_5041013710" evidence="15">
    <location>
        <begin position="25"/>
        <end position="480"/>
    </location>
</feature>
<evidence type="ECO:0000259" key="16">
    <source>
        <dbReference type="Pfam" id="PF02931"/>
    </source>
</evidence>
<feature type="transmembrane region" description="Helical" evidence="15">
    <location>
        <begin position="336"/>
        <end position="359"/>
    </location>
</feature>
<dbReference type="Pfam" id="PF02932">
    <property type="entry name" value="Neur_chan_memb"/>
    <property type="match status" value="1"/>
</dbReference>
<keyword evidence="7 15" id="KW-0472">Membrane</keyword>
<organism evidence="18 19">
    <name type="scientific">Hypsibius exemplaris</name>
    <name type="common">Freshwater tardigrade</name>
    <dbReference type="NCBI Taxonomy" id="2072580"/>
    <lineage>
        <taxon>Eukaryota</taxon>
        <taxon>Metazoa</taxon>
        <taxon>Ecdysozoa</taxon>
        <taxon>Tardigrada</taxon>
        <taxon>Eutardigrada</taxon>
        <taxon>Parachela</taxon>
        <taxon>Hypsibioidea</taxon>
        <taxon>Hypsibiidae</taxon>
        <taxon>Hypsibius</taxon>
    </lineage>
</organism>
<dbReference type="InterPro" id="IPR018000">
    <property type="entry name" value="Neurotransmitter_ion_chnl_CS"/>
</dbReference>
<dbReference type="FunFam" id="2.70.170.10:FF:000005">
    <property type="entry name" value="Neuronal nicotinic acetylcholine receptor alpha4 subunit"/>
    <property type="match status" value="1"/>
</dbReference>
<keyword evidence="15" id="KW-0732">Signal</keyword>
<dbReference type="SUPFAM" id="SSF90112">
    <property type="entry name" value="Neurotransmitter-gated ion-channel transmembrane pore"/>
    <property type="match status" value="1"/>
</dbReference>
<feature type="signal peptide" evidence="15">
    <location>
        <begin position="1"/>
        <end position="24"/>
    </location>
</feature>
<sequence>MTVWRNPFAFSTLIACCCIDLVVCGKTPVHVTRIAQQRASNSNAYTPITTEVAALRSPVTKSGLTDEQRLLRHLLQGYEKNVRPVRNASTPIVVRLGIALTHLFDLDERNQVFTTMVWLNQEWDDELLTWDPADYHGLTVLVVPCELLWLPDMILYNNADDYTNGYMKSRALVRHNGTVFWPPPTKMRSTCKVNIQYFPFDTQECQMKFGSWVYNGLQVDVVVQTGNVDLKNYVKNGEWELQSVTVERHVTFYTSCCPEPFPDVTFRIVIRRRGLYYAYNTLFPCIMMSVLTLLVFVLPPDSGEKIALGITVLLAFSVIMLSVTEKLPETSDSIPLIGIYLTTVMTMASVSVIMTVVVINIDWRQPEKHPLSDWVKRVILGKLAHALRVDTNYNPGHLGPSSEKEEDNAGRVSVRLCHDTEIANDDGLPVRKEWRQVAQVMDRCLFWLFCAATVLSTVILLVILPAIGDRNIGVPVEDTL</sequence>
<keyword evidence="8" id="KW-1015">Disulfide bond</keyword>
<dbReference type="FunFam" id="1.20.58.390:FF:000043">
    <property type="entry name" value="AcetylCholine Receptor"/>
    <property type="match status" value="1"/>
</dbReference>
<evidence type="ECO:0000256" key="3">
    <source>
        <dbReference type="ARBA" id="ARBA00022692"/>
    </source>
</evidence>
<comment type="subcellular location">
    <subcellularLocation>
        <location evidence="14">Postsynaptic cell membrane</location>
        <topology evidence="14">Multi-pass membrane protein</topology>
    </subcellularLocation>
</comment>
<keyword evidence="12" id="KW-1071">Ligand-gated ion channel</keyword>
<dbReference type="GO" id="GO:0004888">
    <property type="term" value="F:transmembrane signaling receptor activity"/>
    <property type="evidence" value="ECO:0007669"/>
    <property type="project" value="InterPro"/>
</dbReference>
<dbReference type="PANTHER" id="PTHR18945">
    <property type="entry name" value="NEUROTRANSMITTER GATED ION CHANNEL"/>
    <property type="match status" value="1"/>
</dbReference>
<dbReference type="AlphaFoldDB" id="A0A9X6NEU0"/>
<accession>A0A9X6NEU0</accession>
<gene>
    <name evidence="18" type="ORF">BV898_15932</name>
</gene>
<evidence type="ECO:0000256" key="11">
    <source>
        <dbReference type="ARBA" id="ARBA00023257"/>
    </source>
</evidence>
<evidence type="ECO:0000313" key="19">
    <source>
        <dbReference type="Proteomes" id="UP000192578"/>
    </source>
</evidence>
<evidence type="ECO:0000256" key="7">
    <source>
        <dbReference type="ARBA" id="ARBA00023136"/>
    </source>
</evidence>
<keyword evidence="19" id="KW-1185">Reference proteome</keyword>
<name>A0A9X6NEU0_HYPEX</name>
<dbReference type="SUPFAM" id="SSF63712">
    <property type="entry name" value="Nicotinic receptor ligand binding domain-like"/>
    <property type="match status" value="1"/>
</dbReference>
<dbReference type="NCBIfam" id="TIGR00860">
    <property type="entry name" value="LIC"/>
    <property type="match status" value="1"/>
</dbReference>
<keyword evidence="5" id="KW-0770">Synapse</keyword>
<dbReference type="InterPro" id="IPR006202">
    <property type="entry name" value="Neur_chan_lig-bd"/>
</dbReference>
<keyword evidence="9 18" id="KW-0675">Receptor</keyword>
<keyword evidence="6 15" id="KW-0406">Ion transport</keyword>
<dbReference type="GO" id="GO:0045211">
    <property type="term" value="C:postsynaptic membrane"/>
    <property type="evidence" value="ECO:0007669"/>
    <property type="project" value="UniProtKB-SubCell"/>
</dbReference>
<dbReference type="PRINTS" id="PR00254">
    <property type="entry name" value="NICOTINICR"/>
</dbReference>
<feature type="transmembrane region" description="Helical" evidence="15">
    <location>
        <begin position="445"/>
        <end position="467"/>
    </location>
</feature>
<proteinExistence type="inferred from homology"/>
<dbReference type="CDD" id="cd18997">
    <property type="entry name" value="LGIC_ECD_nAChR"/>
    <property type="match status" value="1"/>
</dbReference>
<dbReference type="InterPro" id="IPR002394">
    <property type="entry name" value="Nicotinic_acetylcholine_rcpt"/>
</dbReference>
<keyword evidence="1 15" id="KW-0813">Transport</keyword>
<dbReference type="InterPro" id="IPR038050">
    <property type="entry name" value="Neuro_actylchol_rec"/>
</dbReference>
<feature type="transmembrane region" description="Helical" evidence="15">
    <location>
        <begin position="306"/>
        <end position="324"/>
    </location>
</feature>
<keyword evidence="10" id="KW-0325">Glycoprotein</keyword>
<feature type="domain" description="Neurotransmitter-gated ion-channel ligand-binding" evidence="16">
    <location>
        <begin position="67"/>
        <end position="273"/>
    </location>
</feature>
<dbReference type="InterPro" id="IPR036734">
    <property type="entry name" value="Neur_chan_lig-bd_sf"/>
</dbReference>
<evidence type="ECO:0000256" key="4">
    <source>
        <dbReference type="ARBA" id="ARBA00022989"/>
    </source>
</evidence>
<dbReference type="CDD" id="cd19051">
    <property type="entry name" value="LGIC_TM_cation"/>
    <property type="match status" value="1"/>
</dbReference>
<keyword evidence="11" id="KW-0628">Postsynaptic cell membrane</keyword>
<feature type="transmembrane region" description="Helical" evidence="15">
    <location>
        <begin position="276"/>
        <end position="299"/>
    </location>
</feature>
<keyword evidence="2" id="KW-1003">Cell membrane</keyword>
<evidence type="ECO:0000256" key="9">
    <source>
        <dbReference type="ARBA" id="ARBA00023170"/>
    </source>
</evidence>
<evidence type="ECO:0000256" key="6">
    <source>
        <dbReference type="ARBA" id="ARBA00023065"/>
    </source>
</evidence>
<comment type="similarity">
    <text evidence="15">Belongs to the ligand-gated ion channel (TC 1.A.9) family.</text>
</comment>
<dbReference type="PROSITE" id="PS00236">
    <property type="entry name" value="NEUROTR_ION_CHANNEL"/>
    <property type="match status" value="1"/>
</dbReference>
<evidence type="ECO:0000256" key="1">
    <source>
        <dbReference type="ARBA" id="ARBA00022448"/>
    </source>
</evidence>
<evidence type="ECO:0000256" key="8">
    <source>
        <dbReference type="ARBA" id="ARBA00023157"/>
    </source>
</evidence>
<feature type="domain" description="Neurotransmitter-gated ion-channel transmembrane" evidence="17">
    <location>
        <begin position="281"/>
        <end position="392"/>
    </location>
</feature>
<evidence type="ECO:0000256" key="10">
    <source>
        <dbReference type="ARBA" id="ARBA00023180"/>
    </source>
</evidence>
<dbReference type="OrthoDB" id="5975154at2759"/>
<evidence type="ECO:0000256" key="2">
    <source>
        <dbReference type="ARBA" id="ARBA00022475"/>
    </source>
</evidence>